<dbReference type="SUPFAM" id="SSF51316">
    <property type="entry name" value="Mss4-like"/>
    <property type="match status" value="1"/>
</dbReference>
<dbReference type="Ensembl" id="ENSUMAT00000020293.1">
    <property type="protein sequence ID" value="ENSUMAP00000017171.1"/>
    <property type="gene ID" value="ENSUMAG00000012607.1"/>
</dbReference>
<evidence type="ECO:0000313" key="6">
    <source>
        <dbReference type="Ensembl" id="ENSUMAP00000017171"/>
    </source>
</evidence>
<evidence type="ECO:0000256" key="4">
    <source>
        <dbReference type="PROSITE-ProRule" id="PRU01133"/>
    </source>
</evidence>
<evidence type="ECO:0000256" key="3">
    <source>
        <dbReference type="ARBA" id="ARBA00047116"/>
    </source>
</evidence>
<comment type="subunit">
    <text evidence="3">Homodimer. Interacts with STEAP3. Interacts with TSC22D1; interaction results in the destabilization of TSC22D1 protein.</text>
</comment>
<comment type="similarity">
    <text evidence="4">Belongs to the TCTP family.</text>
</comment>
<protein>
    <recommendedName>
        <fullName evidence="1">Translationally-controlled tumor protein</fullName>
    </recommendedName>
</protein>
<dbReference type="PROSITE" id="PS51797">
    <property type="entry name" value="TCTP_3"/>
    <property type="match status" value="1"/>
</dbReference>
<dbReference type="InterPro" id="IPR018105">
    <property type="entry name" value="Translational_control_tumour_p"/>
</dbReference>
<feature type="domain" description="TCTP" evidence="5">
    <location>
        <begin position="1"/>
        <end position="131"/>
    </location>
</feature>
<dbReference type="PANTHER" id="PTHR11991">
    <property type="entry name" value="TRANSLATIONALLY CONTROLLED TUMOR PROTEIN-RELATED"/>
    <property type="match status" value="1"/>
</dbReference>
<evidence type="ECO:0000256" key="1">
    <source>
        <dbReference type="ARBA" id="ARBA00040832"/>
    </source>
</evidence>
<reference evidence="6" key="1">
    <citation type="submission" date="2019-03" db="UniProtKB">
        <authorList>
            <consortium name="Ensembl"/>
        </authorList>
    </citation>
    <scope>IDENTIFICATION</scope>
</reference>
<dbReference type="InterPro" id="IPR011323">
    <property type="entry name" value="Mss4/transl-control_tumour"/>
</dbReference>
<dbReference type="GO" id="GO:0005737">
    <property type="term" value="C:cytoplasm"/>
    <property type="evidence" value="ECO:0007669"/>
    <property type="project" value="TreeGrafter"/>
</dbReference>
<dbReference type="InterPro" id="IPR034737">
    <property type="entry name" value="TCTP"/>
</dbReference>
<dbReference type="PRINTS" id="PR01653">
    <property type="entry name" value="TCTPROTEIN"/>
</dbReference>
<dbReference type="InterPro" id="IPR011057">
    <property type="entry name" value="Mss4-like_sf"/>
</dbReference>
<dbReference type="PANTHER" id="PTHR11991:SF0">
    <property type="entry name" value="TRANSLATIONALLY-CONTROLLED TUMOR PROTEIN"/>
    <property type="match status" value="1"/>
</dbReference>
<organism evidence="6">
    <name type="scientific">Ursus maritimus</name>
    <name type="common">Polar bear</name>
    <name type="synonym">Thalarctos maritimus</name>
    <dbReference type="NCBI Taxonomy" id="29073"/>
    <lineage>
        <taxon>Eukaryota</taxon>
        <taxon>Metazoa</taxon>
        <taxon>Chordata</taxon>
        <taxon>Craniata</taxon>
        <taxon>Vertebrata</taxon>
        <taxon>Euteleostomi</taxon>
        <taxon>Mammalia</taxon>
        <taxon>Eutheria</taxon>
        <taxon>Laurasiatheria</taxon>
        <taxon>Carnivora</taxon>
        <taxon>Caniformia</taxon>
        <taxon>Ursidae</taxon>
        <taxon>Ursus</taxon>
    </lineage>
</organism>
<comment type="function">
    <text evidence="2">Involved in calcium binding and microtubule stabilization. Acts as a negative regulator of TSC22D1-mediated apoptosis, via interaction with and destabilization of TSC22D1 protein.</text>
</comment>
<evidence type="ECO:0000256" key="2">
    <source>
        <dbReference type="ARBA" id="ARBA00046053"/>
    </source>
</evidence>
<dbReference type="GO" id="GO:0005509">
    <property type="term" value="F:calcium ion binding"/>
    <property type="evidence" value="ECO:0007669"/>
    <property type="project" value="TreeGrafter"/>
</dbReference>
<dbReference type="GeneTree" id="ENSGT00390000006051"/>
<proteinExistence type="inferred from homology"/>
<evidence type="ECO:0000259" key="5">
    <source>
        <dbReference type="PROSITE" id="PS51797"/>
    </source>
</evidence>
<accession>A0A452U8X0</accession>
<dbReference type="Gene3D" id="2.170.150.10">
    <property type="entry name" value="Metal Binding Protein, Guanine Nucleotide Exchange Factor, Chain A"/>
    <property type="match status" value="1"/>
</dbReference>
<dbReference type="Pfam" id="PF00838">
    <property type="entry name" value="TCTP"/>
    <property type="match status" value="1"/>
</dbReference>
<dbReference type="AlphaFoldDB" id="A0A452U8X0"/>
<name>A0A452U8X0_URSMA</name>
<sequence>IIISWDLISHGEMFSDIYKIGEITDGLCLEVEGKKVSKTKGNIVDSLLGGNVSTEGPKDEGTKGTVITGIVIIMNHHLCFLQGIETSFTNEACKKYIEDYMKSIKGKREEQRPERVKLYARGCRTRQTHPC</sequence>